<dbReference type="InterPro" id="IPR052894">
    <property type="entry name" value="AsmA-related"/>
</dbReference>
<protein>
    <recommendedName>
        <fullName evidence="3">AsmA-like C-terminal domain-containing protein</fullName>
    </recommendedName>
</protein>
<accession>A0AAT9FH28</accession>
<dbReference type="GO" id="GO:0090313">
    <property type="term" value="P:regulation of protein targeting to membrane"/>
    <property type="evidence" value="ECO:0007669"/>
    <property type="project" value="TreeGrafter"/>
</dbReference>
<keyword evidence="1" id="KW-0472">Membrane</keyword>
<dbReference type="AlphaFoldDB" id="A0AAT9FH28"/>
<organism evidence="2">
    <name type="scientific">Oceaniferula spumae</name>
    <dbReference type="NCBI Taxonomy" id="2979115"/>
    <lineage>
        <taxon>Bacteria</taxon>
        <taxon>Pseudomonadati</taxon>
        <taxon>Verrucomicrobiota</taxon>
        <taxon>Verrucomicrobiia</taxon>
        <taxon>Verrucomicrobiales</taxon>
        <taxon>Verrucomicrobiaceae</taxon>
        <taxon>Oceaniferula</taxon>
    </lineage>
</organism>
<proteinExistence type="predicted"/>
<dbReference type="EMBL" id="AP026866">
    <property type="protein sequence ID" value="BDS05277.1"/>
    <property type="molecule type" value="Genomic_DNA"/>
</dbReference>
<dbReference type="PANTHER" id="PTHR30441:SF8">
    <property type="entry name" value="DUF748 DOMAIN-CONTAINING PROTEIN"/>
    <property type="match status" value="1"/>
</dbReference>
<gene>
    <name evidence="2" type="ORF">NT6N_03170</name>
</gene>
<reference evidence="2" key="1">
    <citation type="submission" date="2024-07" db="EMBL/GenBank/DDBJ databases">
        <title>Complete genome sequence of Verrucomicrobiaceae bacterium NT6N.</title>
        <authorList>
            <person name="Huang C."/>
            <person name="Takami H."/>
            <person name="Hamasaki K."/>
        </authorList>
    </citation>
    <scope>NUCLEOTIDE SEQUENCE</scope>
    <source>
        <strain evidence="2">NT6N</strain>
    </source>
</reference>
<keyword evidence="1" id="KW-0812">Transmembrane</keyword>
<evidence type="ECO:0000256" key="1">
    <source>
        <dbReference type="SAM" id="Phobius"/>
    </source>
</evidence>
<evidence type="ECO:0008006" key="3">
    <source>
        <dbReference type="Google" id="ProtNLM"/>
    </source>
</evidence>
<sequence length="830" mass="93005">MPRKRLLHHLRLLLVLVIGLVVGTIVGGIYYINQTGVNDHWRGEIAEELENLGIIADFQSLRIEPTRGLVAGGVQIYADDSREEVLARLEHLVIDVDKTKLMRGILRVNKVSLKKANISLPIDPDDPDGPRVEMNELQGDMLLPDRSTIEARKVSGVVAGIRLELDARIWSKHLTGKQPEPLKEVRVARIKLIARIIQEIQNWHWPEGKPPLLKLYLEGNIDNPDSARLDFELSATELERDGVVLNKILISGDYQNKMVTLDKIELGDGAGRISAKADFHPATRNCRFEADSTLHIQMLARKVFGLDILQQLTFSRPPEISCTGSIDFDENFKPDVQITGHAEINSFTCLGTRFKNLTTDFSAHGIDVFLTGLTATHSKGELKGRILLKNETVRYEAESTLPPSAYLAFIRDSPIAEALDNADFNENSSIHIVTKGTMNRRDVTDWAASGSATFKNFAYMDVPMHSLGGEFEMSNLRSKFSDIEAHLDYTNYSLRKRHGGPAAARATVDAITIDRTDETVRLSNIRTTAWPAPIVKLFVPNVAEHIEEYRFHRPPNLIADGVFGLKPNDPRTNFRIDASSPGSMNYDFLGKPLTMQRLRGRVRIRHDRVEVTGLNFHTFQGPASGSLTVRTDRHPPTYNGEFQWSRLHLKDIGKLYRFDNAERGLLTGRMDFNGQGDNMRMFNGKGSLGLERGNLFSVPMLGPISPLVGAVLGKRNPTRQQAEDASCTYVIRRGIVYSNDFLATTRSLKFTGEGSIDLQQKQINLLVRMNARGLFGVLSLPLRPFMGLFQFQGTGPVMNPRWRTVIFTNPARGKDDPIFRKPPKARVIAE</sequence>
<keyword evidence="1" id="KW-1133">Transmembrane helix</keyword>
<name>A0AAT9FH28_9BACT</name>
<evidence type="ECO:0000313" key="2">
    <source>
        <dbReference type="EMBL" id="BDS05277.1"/>
    </source>
</evidence>
<dbReference type="PANTHER" id="PTHR30441">
    <property type="entry name" value="DUF748 DOMAIN-CONTAINING PROTEIN"/>
    <property type="match status" value="1"/>
</dbReference>
<dbReference type="KEGG" id="osu:NT6N_03170"/>
<feature type="transmembrane region" description="Helical" evidence="1">
    <location>
        <begin position="12"/>
        <end position="32"/>
    </location>
</feature>
<dbReference type="GO" id="GO:0005886">
    <property type="term" value="C:plasma membrane"/>
    <property type="evidence" value="ECO:0007669"/>
    <property type="project" value="TreeGrafter"/>
</dbReference>